<protein>
    <recommendedName>
        <fullName evidence="5">EamA domain-containing protein</fullName>
    </recommendedName>
</protein>
<evidence type="ECO:0000256" key="1">
    <source>
        <dbReference type="SAM" id="MobiDB-lite"/>
    </source>
</evidence>
<dbReference type="EMBL" id="JABXYJ010000008">
    <property type="protein sequence ID" value="NVO78940.1"/>
    <property type="molecule type" value="Genomic_DNA"/>
</dbReference>
<keyword evidence="2" id="KW-0812">Transmembrane</keyword>
<dbReference type="SUPFAM" id="SSF103481">
    <property type="entry name" value="Multidrug resistance efflux transporter EmrE"/>
    <property type="match status" value="1"/>
</dbReference>
<evidence type="ECO:0000256" key="2">
    <source>
        <dbReference type="SAM" id="Phobius"/>
    </source>
</evidence>
<evidence type="ECO:0000313" key="3">
    <source>
        <dbReference type="EMBL" id="NVO78940.1"/>
    </source>
</evidence>
<organism evidence="3 4">
    <name type="scientific">Undibacterium oligocarboniphilum</name>
    <dbReference type="NCBI Taxonomy" id="666702"/>
    <lineage>
        <taxon>Bacteria</taxon>
        <taxon>Pseudomonadati</taxon>
        <taxon>Pseudomonadota</taxon>
        <taxon>Betaproteobacteria</taxon>
        <taxon>Burkholderiales</taxon>
        <taxon>Oxalobacteraceae</taxon>
        <taxon>Undibacterium</taxon>
    </lineage>
</organism>
<dbReference type="PROSITE" id="PS51257">
    <property type="entry name" value="PROKAR_LIPOPROTEIN"/>
    <property type="match status" value="1"/>
</dbReference>
<dbReference type="InterPro" id="IPR037185">
    <property type="entry name" value="EmrE-like"/>
</dbReference>
<feature type="transmembrane region" description="Helical" evidence="2">
    <location>
        <begin position="7"/>
        <end position="27"/>
    </location>
</feature>
<evidence type="ECO:0008006" key="5">
    <source>
        <dbReference type="Google" id="ProtNLM"/>
    </source>
</evidence>
<keyword evidence="2" id="KW-0472">Membrane</keyword>
<feature type="compositionally biased region" description="Low complexity" evidence="1">
    <location>
        <begin position="121"/>
        <end position="133"/>
    </location>
</feature>
<feature type="transmembrane region" description="Helical" evidence="2">
    <location>
        <begin position="95"/>
        <end position="113"/>
    </location>
</feature>
<feature type="region of interest" description="Disordered" evidence="1">
    <location>
        <begin position="121"/>
        <end position="140"/>
    </location>
</feature>
<feature type="transmembrane region" description="Helical" evidence="2">
    <location>
        <begin position="39"/>
        <end position="58"/>
    </location>
</feature>
<keyword evidence="2" id="KW-1133">Transmembrane helix</keyword>
<dbReference type="AlphaFoldDB" id="A0A850QQ93"/>
<keyword evidence="4" id="KW-1185">Reference proteome</keyword>
<dbReference type="Gene3D" id="1.10.3730.20">
    <property type="match status" value="1"/>
</dbReference>
<gene>
    <name evidence="3" type="ORF">HV832_14010</name>
</gene>
<evidence type="ECO:0000313" key="4">
    <source>
        <dbReference type="Proteomes" id="UP000588051"/>
    </source>
</evidence>
<reference evidence="3 4" key="1">
    <citation type="submission" date="2020-06" db="EMBL/GenBank/DDBJ databases">
        <authorList>
            <person name="Qiu C."/>
            <person name="Liu Z."/>
        </authorList>
    </citation>
    <scope>NUCLEOTIDE SEQUENCE [LARGE SCALE GENOMIC DNA]</scope>
    <source>
        <strain evidence="3 4">EM 1</strain>
    </source>
</reference>
<feature type="transmembrane region" description="Helical" evidence="2">
    <location>
        <begin position="70"/>
        <end position="89"/>
    </location>
</feature>
<name>A0A850QQ93_9BURK</name>
<comment type="caution">
    <text evidence="3">The sequence shown here is derived from an EMBL/GenBank/DDBJ whole genome shotgun (WGS) entry which is preliminary data.</text>
</comment>
<sequence length="140" mass="15484">MISRRSLLYISLIQFVFSCLDVFARHALRGQGDFLTAIWHPWFLLWVLLQALIAPFQIRLITHHGLGRGVALMNAFSVIYAMLIGIFYLQETVSLPQMIATALVVIAVGLLLTGRPAVSPETTPTYLPSPTTTGEQDATT</sequence>
<dbReference type="Proteomes" id="UP000588051">
    <property type="component" value="Unassembled WGS sequence"/>
</dbReference>
<dbReference type="RefSeq" id="WP_176804475.1">
    <property type="nucleotide sequence ID" value="NZ_JABXYJ010000008.1"/>
</dbReference>
<accession>A0A850QQ93</accession>
<proteinExistence type="predicted"/>